<dbReference type="Proteomes" id="UP001152622">
    <property type="component" value="Chromosome 13"/>
</dbReference>
<gene>
    <name evidence="1" type="ORF">SKAU_G00311820</name>
</gene>
<evidence type="ECO:0000313" key="1">
    <source>
        <dbReference type="EMBL" id="KAJ8343853.1"/>
    </source>
</evidence>
<reference evidence="1" key="1">
    <citation type="journal article" date="2023" name="Science">
        <title>Genome structures resolve the early diversification of teleost fishes.</title>
        <authorList>
            <person name="Parey E."/>
            <person name="Louis A."/>
            <person name="Montfort J."/>
            <person name="Bouchez O."/>
            <person name="Roques C."/>
            <person name="Iampietro C."/>
            <person name="Lluch J."/>
            <person name="Castinel A."/>
            <person name="Donnadieu C."/>
            <person name="Desvignes T."/>
            <person name="Floi Bucao C."/>
            <person name="Jouanno E."/>
            <person name="Wen M."/>
            <person name="Mejri S."/>
            <person name="Dirks R."/>
            <person name="Jansen H."/>
            <person name="Henkel C."/>
            <person name="Chen W.J."/>
            <person name="Zahm M."/>
            <person name="Cabau C."/>
            <person name="Klopp C."/>
            <person name="Thompson A.W."/>
            <person name="Robinson-Rechavi M."/>
            <person name="Braasch I."/>
            <person name="Lecointre G."/>
            <person name="Bobe J."/>
            <person name="Postlethwait J.H."/>
            <person name="Berthelot C."/>
            <person name="Roest Crollius H."/>
            <person name="Guiguen Y."/>
        </authorList>
    </citation>
    <scope>NUCLEOTIDE SEQUENCE</scope>
    <source>
        <strain evidence="1">WJC10195</strain>
    </source>
</reference>
<sequence>MNRLLIDDDRRGTLMYRLVRGEGGVAATGHRAPGALRSAGHRSVVMVTPRGAHYLFKLWAKLDIGSRLADICSSSAGINDEAAFRSLLPWISYALGGLSFSARTLMFVRSTSSPAFPGFISLALLRNAPVHPSPNPTECGRDLNVAWFGVNSRGSSVVPAGLARKGAPQTVAALHRVPSPH</sequence>
<accession>A0A9Q1ERS7</accession>
<comment type="caution">
    <text evidence="1">The sequence shown here is derived from an EMBL/GenBank/DDBJ whole genome shotgun (WGS) entry which is preliminary data.</text>
</comment>
<proteinExistence type="predicted"/>
<name>A0A9Q1ERS7_SYNKA</name>
<keyword evidence="2" id="KW-1185">Reference proteome</keyword>
<dbReference type="AlphaFoldDB" id="A0A9Q1ERS7"/>
<dbReference type="EMBL" id="JAINUF010000013">
    <property type="protein sequence ID" value="KAJ8343853.1"/>
    <property type="molecule type" value="Genomic_DNA"/>
</dbReference>
<evidence type="ECO:0000313" key="2">
    <source>
        <dbReference type="Proteomes" id="UP001152622"/>
    </source>
</evidence>
<protein>
    <submittedName>
        <fullName evidence="1">Uncharacterized protein</fullName>
    </submittedName>
</protein>
<organism evidence="1 2">
    <name type="scientific">Synaphobranchus kaupii</name>
    <name type="common">Kaup's arrowtooth eel</name>
    <dbReference type="NCBI Taxonomy" id="118154"/>
    <lineage>
        <taxon>Eukaryota</taxon>
        <taxon>Metazoa</taxon>
        <taxon>Chordata</taxon>
        <taxon>Craniata</taxon>
        <taxon>Vertebrata</taxon>
        <taxon>Euteleostomi</taxon>
        <taxon>Actinopterygii</taxon>
        <taxon>Neopterygii</taxon>
        <taxon>Teleostei</taxon>
        <taxon>Anguilliformes</taxon>
        <taxon>Synaphobranchidae</taxon>
        <taxon>Synaphobranchus</taxon>
    </lineage>
</organism>